<protein>
    <submittedName>
        <fullName evidence="1">Uncharacterized protein</fullName>
    </submittedName>
</protein>
<gene>
    <name evidence="1" type="ORF">SAMEA1982600_02036</name>
</gene>
<sequence>MVFSACMEPRTTDIHQIFSDLRSMPDVAEQTLPEPSAEALAWMPYHPDLNLWRKALRNADLSIPWVAEDVYLFSHPASLRAAQIGYAVDADGKPLAGWQDDWVVLGHALGDPIIGRLALAHIEVLFARHGEGSWKPQLLALRLEHLAAALHAWGDLFLRQHKQDVYDDTYALRPDFVEALRARIHEILPPEQANVFMQMVMD</sequence>
<reference evidence="1 2" key="1">
    <citation type="submission" date="2016-03" db="EMBL/GenBank/DDBJ databases">
        <authorList>
            <consortium name="Pathogen Informatics"/>
        </authorList>
    </citation>
    <scope>NUCLEOTIDE SEQUENCE [LARGE SCALE GENOMIC DNA]</scope>
    <source>
        <strain evidence="1 2">NCTC13364</strain>
    </source>
</reference>
<dbReference type="AlphaFoldDB" id="A0A157NX47"/>
<proteinExistence type="predicted"/>
<dbReference type="Proteomes" id="UP000077037">
    <property type="component" value="Unassembled WGS sequence"/>
</dbReference>
<accession>A0A157NX47</accession>
<evidence type="ECO:0000313" key="2">
    <source>
        <dbReference type="Proteomes" id="UP000077037"/>
    </source>
</evidence>
<organism evidence="1 2">
    <name type="scientific">Bordetella ansorpii</name>
    <dbReference type="NCBI Taxonomy" id="288768"/>
    <lineage>
        <taxon>Bacteria</taxon>
        <taxon>Pseudomonadati</taxon>
        <taxon>Pseudomonadota</taxon>
        <taxon>Betaproteobacteria</taxon>
        <taxon>Burkholderiales</taxon>
        <taxon>Alcaligenaceae</taxon>
        <taxon>Bordetella</taxon>
    </lineage>
</organism>
<name>A0A157NX47_9BORD</name>
<dbReference type="EMBL" id="FKBS01000014">
    <property type="protein sequence ID" value="SAI25865.1"/>
    <property type="molecule type" value="Genomic_DNA"/>
</dbReference>
<evidence type="ECO:0000313" key="1">
    <source>
        <dbReference type="EMBL" id="SAI25865.1"/>
    </source>
</evidence>